<protein>
    <submittedName>
        <fullName evidence="4">GNAT family N-acetyltransferase</fullName>
        <ecNumber evidence="4">2.3.-.-</ecNumber>
    </submittedName>
</protein>
<sequence>MTLPADIAIAPCPAAVLAEDLPAFGALLHACVHAGASIGFILPFAPAEAEAFWRDRVLPPLTAGHRVLLAARAAGRLVGTVQLGTDTMPNQPHRADVAKLMVHPDWRRRGIARALMVALEAEAQARRRTLLTLDTRTGDAAEPLYLSMGYRIAGPIPGYCLHPSEDRLEATTIMYKAMAAGTAATA</sequence>
<dbReference type="InterPro" id="IPR050832">
    <property type="entry name" value="Bact_Acetyltransf"/>
</dbReference>
<dbReference type="EMBL" id="JBHRTR010000013">
    <property type="protein sequence ID" value="MFC3226465.1"/>
    <property type="molecule type" value="Genomic_DNA"/>
</dbReference>
<dbReference type="GO" id="GO:0016746">
    <property type="term" value="F:acyltransferase activity"/>
    <property type="evidence" value="ECO:0007669"/>
    <property type="project" value="UniProtKB-KW"/>
</dbReference>
<gene>
    <name evidence="4" type="ORF">ACFOGJ_04445</name>
</gene>
<evidence type="ECO:0000313" key="5">
    <source>
        <dbReference type="Proteomes" id="UP001595528"/>
    </source>
</evidence>
<dbReference type="SUPFAM" id="SSF55729">
    <property type="entry name" value="Acyl-CoA N-acyltransferases (Nat)"/>
    <property type="match status" value="1"/>
</dbReference>
<reference evidence="5" key="1">
    <citation type="journal article" date="2019" name="Int. J. Syst. Evol. Microbiol.">
        <title>The Global Catalogue of Microorganisms (GCM) 10K type strain sequencing project: providing services to taxonomists for standard genome sequencing and annotation.</title>
        <authorList>
            <consortium name="The Broad Institute Genomics Platform"/>
            <consortium name="The Broad Institute Genome Sequencing Center for Infectious Disease"/>
            <person name="Wu L."/>
            <person name="Ma J."/>
        </authorList>
    </citation>
    <scope>NUCLEOTIDE SEQUENCE [LARGE SCALE GENOMIC DNA]</scope>
    <source>
        <strain evidence="5">KCTC 42964</strain>
    </source>
</reference>
<proteinExistence type="predicted"/>
<dbReference type="EC" id="2.3.-.-" evidence="4"/>
<evidence type="ECO:0000256" key="1">
    <source>
        <dbReference type="ARBA" id="ARBA00022679"/>
    </source>
</evidence>
<dbReference type="Pfam" id="PF13508">
    <property type="entry name" value="Acetyltransf_7"/>
    <property type="match status" value="1"/>
</dbReference>
<keyword evidence="2 4" id="KW-0012">Acyltransferase</keyword>
<dbReference type="InterPro" id="IPR000182">
    <property type="entry name" value="GNAT_dom"/>
</dbReference>
<comment type="caution">
    <text evidence="4">The sequence shown here is derived from an EMBL/GenBank/DDBJ whole genome shotgun (WGS) entry which is preliminary data.</text>
</comment>
<accession>A0ABV7KVV7</accession>
<dbReference type="RefSeq" id="WP_379898467.1">
    <property type="nucleotide sequence ID" value="NZ_JBHRTR010000013.1"/>
</dbReference>
<organism evidence="4 5">
    <name type="scientific">Marinibaculum pumilum</name>
    <dbReference type="NCBI Taxonomy" id="1766165"/>
    <lineage>
        <taxon>Bacteria</taxon>
        <taxon>Pseudomonadati</taxon>
        <taxon>Pseudomonadota</taxon>
        <taxon>Alphaproteobacteria</taxon>
        <taxon>Rhodospirillales</taxon>
        <taxon>Rhodospirillaceae</taxon>
        <taxon>Marinibaculum</taxon>
    </lineage>
</organism>
<keyword evidence="1 4" id="KW-0808">Transferase</keyword>
<keyword evidence="5" id="KW-1185">Reference proteome</keyword>
<evidence type="ECO:0000313" key="4">
    <source>
        <dbReference type="EMBL" id="MFC3226465.1"/>
    </source>
</evidence>
<name>A0ABV7KVV7_9PROT</name>
<evidence type="ECO:0000256" key="2">
    <source>
        <dbReference type="ARBA" id="ARBA00023315"/>
    </source>
</evidence>
<dbReference type="PANTHER" id="PTHR43877">
    <property type="entry name" value="AMINOALKYLPHOSPHONATE N-ACETYLTRANSFERASE-RELATED-RELATED"/>
    <property type="match status" value="1"/>
</dbReference>
<dbReference type="CDD" id="cd04301">
    <property type="entry name" value="NAT_SF"/>
    <property type="match status" value="1"/>
</dbReference>
<feature type="domain" description="N-acetyltransferase" evidence="3">
    <location>
        <begin position="7"/>
        <end position="179"/>
    </location>
</feature>
<dbReference type="InterPro" id="IPR016181">
    <property type="entry name" value="Acyl_CoA_acyltransferase"/>
</dbReference>
<dbReference type="PROSITE" id="PS51186">
    <property type="entry name" value="GNAT"/>
    <property type="match status" value="1"/>
</dbReference>
<dbReference type="Proteomes" id="UP001595528">
    <property type="component" value="Unassembled WGS sequence"/>
</dbReference>
<evidence type="ECO:0000259" key="3">
    <source>
        <dbReference type="PROSITE" id="PS51186"/>
    </source>
</evidence>
<dbReference type="Gene3D" id="3.40.630.30">
    <property type="match status" value="1"/>
</dbReference>